<proteinExistence type="predicted"/>
<sequence>MKRTIVILIVMLSACVYSQESKERNWGIKINPVQLIDIASFPTLQLSVERKINYYSSLNIEVGYQLYDFTNTDTIFLKPKGFKTNIEGRIYLQKLFNSRVKSKRSELYAGIQVFYRENQRNNFIEYVPIDPINEDEYLDDFGVKKTAKGINLTVGNQFSFARFILEPFVVFGYMNRKTINSDLEYDESKHSLNMNHAFFLGSDLESNSGDMFNFGLGCRLGYRF</sequence>
<dbReference type="Pfam" id="PF12099">
    <property type="entry name" value="DUF3575"/>
    <property type="match status" value="1"/>
</dbReference>
<dbReference type="RefSeq" id="WP_180908802.1">
    <property type="nucleotide sequence ID" value="NZ_CAIJDP010000067.1"/>
</dbReference>
<gene>
    <name evidence="1" type="ORF">FLAT13_02016</name>
</gene>
<evidence type="ECO:0008006" key="3">
    <source>
        <dbReference type="Google" id="ProtNLM"/>
    </source>
</evidence>
<evidence type="ECO:0000313" key="1">
    <source>
        <dbReference type="EMBL" id="CAD0004024.1"/>
    </source>
</evidence>
<dbReference type="AlphaFoldDB" id="A0A6V6YXN7"/>
<reference evidence="1 2" key="1">
    <citation type="submission" date="2020-06" db="EMBL/GenBank/DDBJ databases">
        <authorList>
            <person name="Criscuolo A."/>
        </authorList>
    </citation>
    <scope>NUCLEOTIDE SEQUENCE [LARGE SCALE GENOMIC DNA]</scope>
    <source>
        <strain evidence="2">CIP 111411</strain>
    </source>
</reference>
<organism evidence="1 2">
    <name type="scientific">Flavobacterium salmonis</name>
    <dbReference type="NCBI Taxonomy" id="2654844"/>
    <lineage>
        <taxon>Bacteria</taxon>
        <taxon>Pseudomonadati</taxon>
        <taxon>Bacteroidota</taxon>
        <taxon>Flavobacteriia</taxon>
        <taxon>Flavobacteriales</taxon>
        <taxon>Flavobacteriaceae</taxon>
        <taxon>Flavobacterium</taxon>
    </lineage>
</organism>
<name>A0A6V6YXN7_9FLAO</name>
<dbReference type="PROSITE" id="PS51257">
    <property type="entry name" value="PROKAR_LIPOPROTEIN"/>
    <property type="match status" value="1"/>
</dbReference>
<keyword evidence="2" id="KW-1185">Reference proteome</keyword>
<dbReference type="EMBL" id="CAIJDP010000067">
    <property type="protein sequence ID" value="CAD0004024.1"/>
    <property type="molecule type" value="Genomic_DNA"/>
</dbReference>
<accession>A0A6V6YXN7</accession>
<protein>
    <recommendedName>
        <fullName evidence="3">DUF3575 domain-containing protein</fullName>
    </recommendedName>
</protein>
<evidence type="ECO:0000313" key="2">
    <source>
        <dbReference type="Proteomes" id="UP000530060"/>
    </source>
</evidence>
<comment type="caution">
    <text evidence="1">The sequence shown here is derived from an EMBL/GenBank/DDBJ whole genome shotgun (WGS) entry which is preliminary data.</text>
</comment>
<dbReference type="Proteomes" id="UP000530060">
    <property type="component" value="Unassembled WGS sequence"/>
</dbReference>
<dbReference type="InterPro" id="IPR021958">
    <property type="entry name" value="DUF3575"/>
</dbReference>